<dbReference type="SUPFAM" id="SSF55681">
    <property type="entry name" value="Class II aaRS and biotin synthetases"/>
    <property type="match status" value="1"/>
</dbReference>
<dbReference type="EMBL" id="PIPJ01000007">
    <property type="protein sequence ID" value="RUO19670.1"/>
    <property type="molecule type" value="Genomic_DNA"/>
</dbReference>
<dbReference type="PIRSF" id="PIRSF001555">
    <property type="entry name" value="Asp_ammon_ligase"/>
    <property type="match status" value="1"/>
</dbReference>
<dbReference type="RefSeq" id="WP_126767797.1">
    <property type="nucleotide sequence ID" value="NZ_PIPJ01000007.1"/>
</dbReference>
<evidence type="ECO:0000313" key="9">
    <source>
        <dbReference type="EMBL" id="RUO19670.1"/>
    </source>
</evidence>
<dbReference type="Proteomes" id="UP000288395">
    <property type="component" value="Unassembled WGS sequence"/>
</dbReference>
<keyword evidence="1" id="KW-0963">Cytoplasm</keyword>
<keyword evidence="2 9" id="KW-0436">Ligase</keyword>
<dbReference type="GO" id="GO:0004071">
    <property type="term" value="F:aspartate-ammonia ligase activity"/>
    <property type="evidence" value="ECO:0007669"/>
    <property type="project" value="UniProtKB-UniRule"/>
</dbReference>
<dbReference type="EC" id="6.3.1.1" evidence="7"/>
<dbReference type="GO" id="GO:0006529">
    <property type="term" value="P:asparagine biosynthetic process"/>
    <property type="evidence" value="ECO:0007669"/>
    <property type="project" value="UniProtKB-UniRule"/>
</dbReference>
<evidence type="ECO:0000259" key="8">
    <source>
        <dbReference type="PROSITE" id="PS50862"/>
    </source>
</evidence>
<dbReference type="NCBIfam" id="TIGR00669">
    <property type="entry name" value="asnA"/>
    <property type="match status" value="1"/>
</dbReference>
<evidence type="ECO:0000256" key="3">
    <source>
        <dbReference type="ARBA" id="ARBA00022605"/>
    </source>
</evidence>
<keyword evidence="6" id="KW-0061">Asparagine biosynthesis</keyword>
<evidence type="ECO:0000256" key="4">
    <source>
        <dbReference type="ARBA" id="ARBA00022741"/>
    </source>
</evidence>
<evidence type="ECO:0000313" key="10">
    <source>
        <dbReference type="Proteomes" id="UP000288395"/>
    </source>
</evidence>
<feature type="domain" description="Aminoacyl-transfer RNA synthetases class-II family profile" evidence="8">
    <location>
        <begin position="13"/>
        <end position="313"/>
    </location>
</feature>
<dbReference type="InterPro" id="IPR004618">
    <property type="entry name" value="AsnA"/>
</dbReference>
<dbReference type="Gene3D" id="3.30.930.10">
    <property type="entry name" value="Bira Bifunctional Protein, Domain 2"/>
    <property type="match status" value="1"/>
</dbReference>
<keyword evidence="5" id="KW-0067">ATP-binding</keyword>
<dbReference type="AlphaFoldDB" id="A0A432VTG0"/>
<keyword evidence="4" id="KW-0547">Nucleotide-binding</keyword>
<dbReference type="InterPro" id="IPR045864">
    <property type="entry name" value="aa-tRNA-synth_II/BPL/LPL"/>
</dbReference>
<sequence>MKASFISRQQEIRYIKHTFTEQLCAALKLTEVQAPLLTDPTHGTQDTLSGYEKAVQVSVSSLQHQYEVVHSLAKWKRGVLGRYEFADGEGIVAQMKALRPDEEALSEIHSVLVDQWDWEQVIARSARTEAKLHATVRKIYGALKETLLSYTETFKTREPILKLPAEIHFVTTEDLLGRYPELTAKEREHAITEEFGAVFLQGIGGALSDGKAHDVRAPDYDDWQLNGDILVWNPVLGKSLELSSMGIRVDRASLLRQLQASGSSQAAEQPWHQQLLAEKLPQTVGGGIGQSRLCMWMMQLPHIGYVQQSVWAPATHAAHAELL</sequence>
<proteinExistence type="predicted"/>
<dbReference type="PANTHER" id="PTHR30073">
    <property type="entry name" value="ASPARTATE--AMMONIA LIGASE"/>
    <property type="match status" value="1"/>
</dbReference>
<dbReference type="GO" id="GO:0005524">
    <property type="term" value="F:ATP binding"/>
    <property type="evidence" value="ECO:0007669"/>
    <property type="project" value="UniProtKB-KW"/>
</dbReference>
<dbReference type="PROSITE" id="PS50862">
    <property type="entry name" value="AA_TRNA_LIGASE_II"/>
    <property type="match status" value="1"/>
</dbReference>
<dbReference type="Pfam" id="PF03590">
    <property type="entry name" value="AsnA"/>
    <property type="match status" value="1"/>
</dbReference>
<reference evidence="10" key="1">
    <citation type="journal article" date="2018" name="Front. Microbiol.">
        <title>Genome-Based Analysis Reveals the Taxonomy and Diversity of the Family Idiomarinaceae.</title>
        <authorList>
            <person name="Liu Y."/>
            <person name="Lai Q."/>
            <person name="Shao Z."/>
        </authorList>
    </citation>
    <scope>NUCLEOTIDE SEQUENCE [LARGE SCALE GENOMIC DNA]</scope>
    <source>
        <strain evidence="10">GBPy7</strain>
    </source>
</reference>
<gene>
    <name evidence="9" type="primary">asnA</name>
    <name evidence="9" type="ORF">CWE08_09575</name>
</gene>
<dbReference type="OrthoDB" id="3185462at2"/>
<dbReference type="InterPro" id="IPR006195">
    <property type="entry name" value="aa-tRNA-synth_II"/>
</dbReference>
<keyword evidence="10" id="KW-1185">Reference proteome</keyword>
<dbReference type="PANTHER" id="PTHR30073:SF5">
    <property type="entry name" value="ASPARTATE--AMMONIA LIGASE"/>
    <property type="match status" value="1"/>
</dbReference>
<evidence type="ECO:0000256" key="2">
    <source>
        <dbReference type="ARBA" id="ARBA00022598"/>
    </source>
</evidence>
<dbReference type="GO" id="GO:0005829">
    <property type="term" value="C:cytosol"/>
    <property type="evidence" value="ECO:0007669"/>
    <property type="project" value="TreeGrafter"/>
</dbReference>
<accession>A0A432VTG0</accession>
<protein>
    <recommendedName>
        <fullName evidence="7">Aspartate--ammonia ligase</fullName>
        <ecNumber evidence="7">6.3.1.1</ecNumber>
    </recommendedName>
</protein>
<organism evidence="9 10">
    <name type="scientific">Aliidiomarina iranensis</name>
    <dbReference type="NCBI Taxonomy" id="1434071"/>
    <lineage>
        <taxon>Bacteria</taxon>
        <taxon>Pseudomonadati</taxon>
        <taxon>Pseudomonadota</taxon>
        <taxon>Gammaproteobacteria</taxon>
        <taxon>Alteromonadales</taxon>
        <taxon>Idiomarinaceae</taxon>
        <taxon>Aliidiomarina</taxon>
    </lineage>
</organism>
<evidence type="ECO:0000256" key="7">
    <source>
        <dbReference type="NCBIfam" id="TIGR00669"/>
    </source>
</evidence>
<name>A0A432VTG0_9GAMM</name>
<keyword evidence="3" id="KW-0028">Amino-acid biosynthesis</keyword>
<evidence type="ECO:0000256" key="5">
    <source>
        <dbReference type="ARBA" id="ARBA00022840"/>
    </source>
</evidence>
<comment type="caution">
    <text evidence="9">The sequence shown here is derived from an EMBL/GenBank/DDBJ whole genome shotgun (WGS) entry which is preliminary data.</text>
</comment>
<evidence type="ECO:0000256" key="1">
    <source>
        <dbReference type="ARBA" id="ARBA00022490"/>
    </source>
</evidence>
<evidence type="ECO:0000256" key="6">
    <source>
        <dbReference type="ARBA" id="ARBA00022888"/>
    </source>
</evidence>